<dbReference type="InterPro" id="IPR036291">
    <property type="entry name" value="NAD(P)-bd_dom_sf"/>
</dbReference>
<dbReference type="AlphaFoldDB" id="A0A1F7GP95"/>
<evidence type="ECO:0000259" key="2">
    <source>
        <dbReference type="Pfam" id="PF01370"/>
    </source>
</evidence>
<accession>A0A1F7GP95</accession>
<proteinExistence type="inferred from homology"/>
<reference evidence="3 4" key="1">
    <citation type="journal article" date="2016" name="Nat. Commun.">
        <title>Thousands of microbial genomes shed light on interconnected biogeochemical processes in an aquifer system.</title>
        <authorList>
            <person name="Anantharaman K."/>
            <person name="Brown C.T."/>
            <person name="Hug L.A."/>
            <person name="Sharon I."/>
            <person name="Castelle C.J."/>
            <person name="Probst A.J."/>
            <person name="Thomas B.C."/>
            <person name="Singh A."/>
            <person name="Wilkins M.J."/>
            <person name="Karaoz U."/>
            <person name="Brodie E.L."/>
            <person name="Williams K.H."/>
            <person name="Hubbard S.S."/>
            <person name="Banfield J.F."/>
        </authorList>
    </citation>
    <scope>NUCLEOTIDE SEQUENCE [LARGE SCALE GENOMIC DNA]</scope>
</reference>
<dbReference type="Pfam" id="PF01370">
    <property type="entry name" value="Epimerase"/>
    <property type="match status" value="1"/>
</dbReference>
<evidence type="ECO:0000313" key="4">
    <source>
        <dbReference type="Proteomes" id="UP000177026"/>
    </source>
</evidence>
<dbReference type="EMBL" id="MFZI01000028">
    <property type="protein sequence ID" value="OGK20850.1"/>
    <property type="molecule type" value="Genomic_DNA"/>
</dbReference>
<protein>
    <recommendedName>
        <fullName evidence="2">NAD-dependent epimerase/dehydratase domain-containing protein</fullName>
    </recommendedName>
</protein>
<feature type="domain" description="NAD-dependent epimerase/dehydratase" evidence="2">
    <location>
        <begin position="10"/>
        <end position="212"/>
    </location>
</feature>
<dbReference type="Gene3D" id="3.40.50.720">
    <property type="entry name" value="NAD(P)-binding Rossmann-like Domain"/>
    <property type="match status" value="1"/>
</dbReference>
<organism evidence="3 4">
    <name type="scientific">Candidatus Roizmanbacteria bacterium RIFCSPHIGHO2_01_FULL_39_8</name>
    <dbReference type="NCBI Taxonomy" id="1802033"/>
    <lineage>
        <taxon>Bacteria</taxon>
        <taxon>Candidatus Roizmaniibacteriota</taxon>
    </lineage>
</organism>
<dbReference type="Proteomes" id="UP000177026">
    <property type="component" value="Unassembled WGS sequence"/>
</dbReference>
<gene>
    <name evidence="3" type="ORF">A2866_04955</name>
</gene>
<sequence>MAHFWKNKRVLITGASGFVGKHLTKRLAALKASVDYFNENVSDSNKVNSVFNSGKYHFCYHLAAQSLLNIAGKDPIPTFDTNIRGTWNVLEAARQNKLEGIIIASTTHVYGKNRLPFLETYYPRPTGPYETSKACADILAQTYANYYALPVAIARCVNIYGPGDQNNRIIPKTINFLLKNQHPEIFSNETTRDYMYIDDATDAYITLGENLKNLMKILSNITFNFGTGKHYSNAYIVNRIIKLSATSSVKPIFLENNRKLEISKQYVSIQKAKEFLNWKPHYSLDEGLKKTIKWYQEEKTL</sequence>
<dbReference type="PANTHER" id="PTHR43000">
    <property type="entry name" value="DTDP-D-GLUCOSE 4,6-DEHYDRATASE-RELATED"/>
    <property type="match status" value="1"/>
</dbReference>
<dbReference type="InterPro" id="IPR001509">
    <property type="entry name" value="Epimerase_deHydtase"/>
</dbReference>
<dbReference type="SUPFAM" id="SSF51735">
    <property type="entry name" value="NAD(P)-binding Rossmann-fold domains"/>
    <property type="match status" value="1"/>
</dbReference>
<name>A0A1F7GP95_9BACT</name>
<evidence type="ECO:0000313" key="3">
    <source>
        <dbReference type="EMBL" id="OGK20850.1"/>
    </source>
</evidence>
<comment type="similarity">
    <text evidence="1">Belongs to the NAD(P)-dependent epimerase/dehydratase family.</text>
</comment>
<comment type="caution">
    <text evidence="3">The sequence shown here is derived from an EMBL/GenBank/DDBJ whole genome shotgun (WGS) entry which is preliminary data.</text>
</comment>
<evidence type="ECO:0000256" key="1">
    <source>
        <dbReference type="ARBA" id="ARBA00007637"/>
    </source>
</evidence>